<dbReference type="InterPro" id="IPR009936">
    <property type="entry name" value="DUF1468"/>
</dbReference>
<organism evidence="3 4">
    <name type="scientific">Salipaludibacillus neizhouensis</name>
    <dbReference type="NCBI Taxonomy" id="885475"/>
    <lineage>
        <taxon>Bacteria</taxon>
        <taxon>Bacillati</taxon>
        <taxon>Bacillota</taxon>
        <taxon>Bacilli</taxon>
        <taxon>Bacillales</taxon>
        <taxon>Bacillaceae</taxon>
    </lineage>
</organism>
<feature type="transmembrane region" description="Helical" evidence="1">
    <location>
        <begin position="42"/>
        <end position="63"/>
    </location>
</feature>
<dbReference type="Pfam" id="PF07331">
    <property type="entry name" value="TctB"/>
    <property type="match status" value="1"/>
</dbReference>
<feature type="transmembrane region" description="Helical" evidence="1">
    <location>
        <begin position="106"/>
        <end position="139"/>
    </location>
</feature>
<reference evidence="3 4" key="1">
    <citation type="submission" date="2017-10" db="EMBL/GenBank/DDBJ databases">
        <title>Bacillus sp. nov., a halophilic bacterium isolated from a Keqin Lake.</title>
        <authorList>
            <person name="Wang H."/>
        </authorList>
    </citation>
    <scope>NUCLEOTIDE SEQUENCE [LARGE SCALE GENOMIC DNA]</scope>
    <source>
        <strain evidence="3 4">KCTC 13187</strain>
    </source>
</reference>
<evidence type="ECO:0000259" key="2">
    <source>
        <dbReference type="Pfam" id="PF07331"/>
    </source>
</evidence>
<comment type="caution">
    <text evidence="3">The sequence shown here is derived from an EMBL/GenBank/DDBJ whole genome shotgun (WGS) entry which is preliminary data.</text>
</comment>
<feature type="transmembrane region" description="Helical" evidence="1">
    <location>
        <begin position="7"/>
        <end position="27"/>
    </location>
</feature>
<name>A0A3A9K699_9BACI</name>
<keyword evidence="4" id="KW-1185">Reference proteome</keyword>
<sequence length="178" mass="20753">MFMRGKVVIQAVMFILGLYFLITSFQIDTRGFKGDVINQRDYVIILSLLLILLSVGSMIKVYLNRKSIKTSDQQEDTLDVQQTHKTDTEDTEETGLVGKIKKYKIYFSMVLVFLFAYGFAYIGFFVTSFVYVFLITWLIYDLSKKKWLVSLIFSATLNIILFFLFDLISVYLPDAWLF</sequence>
<protein>
    <recommendedName>
        <fullName evidence="2">DUF1468 domain-containing protein</fullName>
    </recommendedName>
</protein>
<evidence type="ECO:0000313" key="3">
    <source>
        <dbReference type="EMBL" id="RKL68107.1"/>
    </source>
</evidence>
<accession>A0A3A9K699</accession>
<evidence type="ECO:0000256" key="1">
    <source>
        <dbReference type="SAM" id="Phobius"/>
    </source>
</evidence>
<evidence type="ECO:0000313" key="4">
    <source>
        <dbReference type="Proteomes" id="UP000281498"/>
    </source>
</evidence>
<proteinExistence type="predicted"/>
<dbReference type="AlphaFoldDB" id="A0A3A9K699"/>
<dbReference type="EMBL" id="PDOE01000002">
    <property type="protein sequence ID" value="RKL68107.1"/>
    <property type="molecule type" value="Genomic_DNA"/>
</dbReference>
<feature type="domain" description="DUF1468" evidence="2">
    <location>
        <begin position="9"/>
        <end position="173"/>
    </location>
</feature>
<gene>
    <name evidence="3" type="ORF">CR203_06320</name>
</gene>
<keyword evidence="1" id="KW-0812">Transmembrane</keyword>
<feature type="transmembrane region" description="Helical" evidence="1">
    <location>
        <begin position="151"/>
        <end position="172"/>
    </location>
</feature>
<dbReference type="OrthoDB" id="2974460at2"/>
<keyword evidence="1" id="KW-0472">Membrane</keyword>
<keyword evidence="1" id="KW-1133">Transmembrane helix</keyword>
<dbReference type="Proteomes" id="UP000281498">
    <property type="component" value="Unassembled WGS sequence"/>
</dbReference>